<protein>
    <submittedName>
        <fullName evidence="2">ABC transporter</fullName>
    </submittedName>
</protein>
<accession>A0A8J3XH96</accession>
<dbReference type="RefSeq" id="WP_204072051.1">
    <property type="nucleotide sequence ID" value="NZ_BAABHI010000012.1"/>
</dbReference>
<keyword evidence="1" id="KW-0812">Transmembrane</keyword>
<gene>
    <name evidence="2" type="ORF">Pph01_13360</name>
</gene>
<keyword evidence="1" id="KW-0472">Membrane</keyword>
<feature type="transmembrane region" description="Helical" evidence="1">
    <location>
        <begin position="200"/>
        <end position="217"/>
    </location>
</feature>
<evidence type="ECO:0000313" key="3">
    <source>
        <dbReference type="Proteomes" id="UP000622547"/>
    </source>
</evidence>
<keyword evidence="1" id="KW-1133">Transmembrane helix</keyword>
<feature type="transmembrane region" description="Helical" evidence="1">
    <location>
        <begin position="156"/>
        <end position="175"/>
    </location>
</feature>
<comment type="caution">
    <text evidence="2">The sequence shown here is derived from an EMBL/GenBank/DDBJ whole genome shotgun (WGS) entry which is preliminary data.</text>
</comment>
<organism evidence="2 3">
    <name type="scientific">Planotetraspora phitsanulokensis</name>
    <dbReference type="NCBI Taxonomy" id="575192"/>
    <lineage>
        <taxon>Bacteria</taxon>
        <taxon>Bacillati</taxon>
        <taxon>Actinomycetota</taxon>
        <taxon>Actinomycetes</taxon>
        <taxon>Streptosporangiales</taxon>
        <taxon>Streptosporangiaceae</taxon>
        <taxon>Planotetraspora</taxon>
    </lineage>
</organism>
<feature type="transmembrane region" description="Helical" evidence="1">
    <location>
        <begin position="131"/>
        <end position="149"/>
    </location>
</feature>
<name>A0A8J3XH96_9ACTN</name>
<feature type="transmembrane region" description="Helical" evidence="1">
    <location>
        <begin position="226"/>
        <end position="250"/>
    </location>
</feature>
<feature type="transmembrane region" description="Helical" evidence="1">
    <location>
        <begin position="48"/>
        <end position="66"/>
    </location>
</feature>
<dbReference type="EMBL" id="BOOP01000004">
    <property type="protein sequence ID" value="GII36333.1"/>
    <property type="molecule type" value="Genomic_DNA"/>
</dbReference>
<keyword evidence="3" id="KW-1185">Reference proteome</keyword>
<dbReference type="Proteomes" id="UP000622547">
    <property type="component" value="Unassembled WGS sequence"/>
</dbReference>
<evidence type="ECO:0000256" key="1">
    <source>
        <dbReference type="SAM" id="Phobius"/>
    </source>
</evidence>
<reference evidence="2 3" key="1">
    <citation type="submission" date="2021-01" db="EMBL/GenBank/DDBJ databases">
        <title>Whole genome shotgun sequence of Planotetraspora phitsanulokensis NBRC 104273.</title>
        <authorList>
            <person name="Komaki H."/>
            <person name="Tamura T."/>
        </authorList>
    </citation>
    <scope>NUCLEOTIDE SEQUENCE [LARGE SCALE GENOMIC DNA]</scope>
    <source>
        <strain evidence="2 3">NBRC 104273</strain>
    </source>
</reference>
<proteinExistence type="predicted"/>
<evidence type="ECO:0000313" key="2">
    <source>
        <dbReference type="EMBL" id="GII36333.1"/>
    </source>
</evidence>
<feature type="transmembrane region" description="Helical" evidence="1">
    <location>
        <begin position="92"/>
        <end position="111"/>
    </location>
</feature>
<sequence length="482" mass="50132">MNLSLVRFEARRLLRHPILWGATLAALALSFAWDGPWLPDMTMVTIDTVTASTLIGAAVLVIANLATGRDRRHDLPETLAALPTRAAPRTRAIVLAAPFAGGLAAAVMISAHLLVVSSSDTAAGRFDPYEALGGVGLVALAASAGAALARWTPSLILPPVLIVAVAFDMVGNPWAEYGGWLLPVIPGHSPDWGPRPSAPHLLYLVAAAVLLGAAALLRHGPRFTRVAVAVVATAVTAAAGSVTTAGAPVIPWRGTASPPHPPRQVCEDSAGVTFCAYPDYTPWIPVWSEAIRPLVTAVPARALDRLPPIRQRSFNSYLPSGAGDGKPATWTTWSTDPAQHRALLVGQVAARLAGLGEGCDGRGLARTVVALWLTGRAGPLLDAPDPALWQRGPGNGLTNGLIEVPMGDNAGGLSVPGQLGGLRYGSAEVGYARRLLERDDAAGLITENWDVLTAPGTTVEQALPLLGLGQQISGPRREAECA</sequence>
<dbReference type="AlphaFoldDB" id="A0A8J3XH96"/>